<feature type="transmembrane region" description="Helical" evidence="1">
    <location>
        <begin position="184"/>
        <end position="208"/>
    </location>
</feature>
<feature type="transmembrane region" description="Helical" evidence="1">
    <location>
        <begin position="78"/>
        <end position="103"/>
    </location>
</feature>
<dbReference type="Pfam" id="PF13346">
    <property type="entry name" value="ABC2_membrane_5"/>
    <property type="match status" value="1"/>
</dbReference>
<evidence type="ECO:0000256" key="1">
    <source>
        <dbReference type="SAM" id="Phobius"/>
    </source>
</evidence>
<organism evidence="2 3">
    <name type="scientific">Paenibacillus yanchengensis</name>
    <dbReference type="NCBI Taxonomy" id="2035833"/>
    <lineage>
        <taxon>Bacteria</taxon>
        <taxon>Bacillati</taxon>
        <taxon>Bacillota</taxon>
        <taxon>Bacilli</taxon>
        <taxon>Bacillales</taxon>
        <taxon>Paenibacillaceae</taxon>
        <taxon>Paenibacillus</taxon>
    </lineage>
</organism>
<dbReference type="Proteomes" id="UP001597362">
    <property type="component" value="Unassembled WGS sequence"/>
</dbReference>
<gene>
    <name evidence="2" type="ORF">ACFSJH_00870</name>
</gene>
<feature type="transmembrane region" description="Helical" evidence="1">
    <location>
        <begin position="16"/>
        <end position="45"/>
    </location>
</feature>
<keyword evidence="1" id="KW-0812">Transmembrane</keyword>
<keyword evidence="3" id="KW-1185">Reference proteome</keyword>
<protein>
    <submittedName>
        <fullName evidence="2">ABC-2 transporter permease</fullName>
    </submittedName>
</protein>
<dbReference type="InterPro" id="IPR025699">
    <property type="entry name" value="ABC2_memb-like"/>
</dbReference>
<evidence type="ECO:0000313" key="2">
    <source>
        <dbReference type="EMBL" id="MFD2114304.1"/>
    </source>
</evidence>
<name>A0ABW4YFR0_9BACL</name>
<dbReference type="RefSeq" id="WP_377769277.1">
    <property type="nucleotide sequence ID" value="NZ_JBHUHO010000003.1"/>
</dbReference>
<reference evidence="3" key="1">
    <citation type="journal article" date="2019" name="Int. J. Syst. Evol. Microbiol.">
        <title>The Global Catalogue of Microorganisms (GCM) 10K type strain sequencing project: providing services to taxonomists for standard genome sequencing and annotation.</title>
        <authorList>
            <consortium name="The Broad Institute Genomics Platform"/>
            <consortium name="The Broad Institute Genome Sequencing Center for Infectious Disease"/>
            <person name="Wu L."/>
            <person name="Ma J."/>
        </authorList>
    </citation>
    <scope>NUCLEOTIDE SEQUENCE [LARGE SCALE GENOMIC DNA]</scope>
    <source>
        <strain evidence="3">GH52</strain>
    </source>
</reference>
<dbReference type="EMBL" id="JBHUHO010000003">
    <property type="protein sequence ID" value="MFD2114304.1"/>
    <property type="molecule type" value="Genomic_DNA"/>
</dbReference>
<sequence length="217" mass="24878">MYNLLIKELKLGVNPFFYIMPFLTGALMLIPGWIYFLVILYFCFLTVPNMSAGYKTQNDLIFSNILPVTKKDIVKARVYVIIILEVMHMVVAMIYGMITLRLYPNMKYLFFPPSFGFWGLCFVMLAIFNIIFISMYYKTAYKYGAATVVSITAAMLFAGGAEWLSIQNSYLYNLFKGTGVDNLVIQLSILITGIIIFAIFTIIAYHIAKKRFQKVEV</sequence>
<proteinExistence type="predicted"/>
<comment type="caution">
    <text evidence="2">The sequence shown here is derived from an EMBL/GenBank/DDBJ whole genome shotgun (WGS) entry which is preliminary data.</text>
</comment>
<accession>A0ABW4YFR0</accession>
<keyword evidence="1" id="KW-1133">Transmembrane helix</keyword>
<feature type="transmembrane region" description="Helical" evidence="1">
    <location>
        <begin position="115"/>
        <end position="136"/>
    </location>
</feature>
<keyword evidence="1" id="KW-0472">Membrane</keyword>
<evidence type="ECO:0000313" key="3">
    <source>
        <dbReference type="Proteomes" id="UP001597362"/>
    </source>
</evidence>
<feature type="transmembrane region" description="Helical" evidence="1">
    <location>
        <begin position="143"/>
        <end position="164"/>
    </location>
</feature>